<gene>
    <name evidence="1" type="ORF">SEVIR_4G270201v2</name>
</gene>
<dbReference type="EMBL" id="CM016555">
    <property type="protein sequence ID" value="TKW23084.1"/>
    <property type="molecule type" value="Genomic_DNA"/>
</dbReference>
<dbReference type="AlphaFoldDB" id="A0A4U6V576"/>
<name>A0A4U6V576_SETVI</name>
<organism evidence="1 2">
    <name type="scientific">Setaria viridis</name>
    <name type="common">Green bristlegrass</name>
    <name type="synonym">Setaria italica subsp. viridis</name>
    <dbReference type="NCBI Taxonomy" id="4556"/>
    <lineage>
        <taxon>Eukaryota</taxon>
        <taxon>Viridiplantae</taxon>
        <taxon>Streptophyta</taxon>
        <taxon>Embryophyta</taxon>
        <taxon>Tracheophyta</taxon>
        <taxon>Spermatophyta</taxon>
        <taxon>Magnoliopsida</taxon>
        <taxon>Liliopsida</taxon>
        <taxon>Poales</taxon>
        <taxon>Poaceae</taxon>
        <taxon>PACMAD clade</taxon>
        <taxon>Panicoideae</taxon>
        <taxon>Panicodae</taxon>
        <taxon>Paniceae</taxon>
        <taxon>Cenchrinae</taxon>
        <taxon>Setaria</taxon>
    </lineage>
</organism>
<evidence type="ECO:0000313" key="2">
    <source>
        <dbReference type="Proteomes" id="UP000298652"/>
    </source>
</evidence>
<proteinExistence type="predicted"/>
<keyword evidence="2" id="KW-1185">Reference proteome</keyword>
<sequence>MNWFKYFLAEFHQVFFSSNGFHLLFFAEFYMKIKFFPLLSLKKSEVHQCM</sequence>
<dbReference type="Gramene" id="TKW23084">
    <property type="protein sequence ID" value="TKW23084"/>
    <property type="gene ID" value="SEVIR_4G270201v2"/>
</dbReference>
<evidence type="ECO:0000313" key="1">
    <source>
        <dbReference type="EMBL" id="TKW23084.1"/>
    </source>
</evidence>
<reference evidence="1" key="1">
    <citation type="submission" date="2019-03" db="EMBL/GenBank/DDBJ databases">
        <title>WGS assembly of Setaria viridis.</title>
        <authorList>
            <person name="Huang P."/>
            <person name="Jenkins J."/>
            <person name="Grimwood J."/>
            <person name="Barry K."/>
            <person name="Healey A."/>
            <person name="Mamidi S."/>
            <person name="Sreedasyam A."/>
            <person name="Shu S."/>
            <person name="Feldman M."/>
            <person name="Wu J."/>
            <person name="Yu Y."/>
            <person name="Chen C."/>
            <person name="Johnson J."/>
            <person name="Rokhsar D."/>
            <person name="Baxter I."/>
            <person name="Schmutz J."/>
            <person name="Brutnell T."/>
            <person name="Kellogg E."/>
        </authorList>
    </citation>
    <scope>NUCLEOTIDE SEQUENCE [LARGE SCALE GENOMIC DNA]</scope>
</reference>
<dbReference type="Proteomes" id="UP000298652">
    <property type="component" value="Chromosome 4"/>
</dbReference>
<protein>
    <submittedName>
        <fullName evidence="1">Uncharacterized protein</fullName>
    </submittedName>
</protein>
<accession>A0A4U6V576</accession>